<protein>
    <submittedName>
        <fullName evidence="1">Uncharacterized protein</fullName>
    </submittedName>
</protein>
<dbReference type="EMBL" id="RCCK01000011">
    <property type="protein sequence ID" value="RLJ77348.1"/>
    <property type="molecule type" value="Genomic_DNA"/>
</dbReference>
<proteinExistence type="predicted"/>
<dbReference type="Proteomes" id="UP000273898">
    <property type="component" value="Unassembled WGS sequence"/>
</dbReference>
<dbReference type="AlphaFoldDB" id="A0A497Y8R3"/>
<gene>
    <name evidence="1" type="ORF">BCL90_2433</name>
</gene>
<sequence length="310" mass="37176">MSNMLFEKTLNEKHIAIWPQFEKLYHLVLKNQTHDGDLLLVHINGYYDPKVHTWDNIKEKLSPYMFGRNNDGFAEHTHYDFIGHYIKENTWDEDPEEYLKKFIFSEERRNEIEELEFKEAISIQTEMLIYIKIWESDTFIKKFSQLTSLLSGESYDWHLNLSGIGKKAFTSRSIFIKDRIIKRLQNLIPDLHSTFEKSYLTQIRNAIAHSQYSILGRRIQLNNFKKDSLSSNLRGLTMDEWSDIFHETIVLYTCYHKFLRLVNANYGTVAKQNSGWFPIRITRKDPIEETQYLPIYYGDFFEKWNWQPEQ</sequence>
<evidence type="ECO:0000313" key="1">
    <source>
        <dbReference type="EMBL" id="RLJ77348.1"/>
    </source>
</evidence>
<name>A0A497Y8R3_9SPHI</name>
<organism evidence="1 2">
    <name type="scientific">Pedobacter alluvionis</name>
    <dbReference type="NCBI Taxonomy" id="475253"/>
    <lineage>
        <taxon>Bacteria</taxon>
        <taxon>Pseudomonadati</taxon>
        <taxon>Bacteroidota</taxon>
        <taxon>Sphingobacteriia</taxon>
        <taxon>Sphingobacteriales</taxon>
        <taxon>Sphingobacteriaceae</taxon>
        <taxon>Pedobacter</taxon>
    </lineage>
</organism>
<reference evidence="1 2" key="1">
    <citation type="submission" date="2018-10" db="EMBL/GenBank/DDBJ databases">
        <title>Genomic Encyclopedia of Archaeal and Bacterial Type Strains, Phase II (KMG-II): from individual species to whole genera.</title>
        <authorList>
            <person name="Goeker M."/>
        </authorList>
    </citation>
    <scope>NUCLEOTIDE SEQUENCE [LARGE SCALE GENOMIC DNA]</scope>
    <source>
        <strain evidence="1 2">DSM 19624</strain>
    </source>
</reference>
<evidence type="ECO:0000313" key="2">
    <source>
        <dbReference type="Proteomes" id="UP000273898"/>
    </source>
</evidence>
<comment type="caution">
    <text evidence="1">The sequence shown here is derived from an EMBL/GenBank/DDBJ whole genome shotgun (WGS) entry which is preliminary data.</text>
</comment>
<accession>A0A497Y8R3</accession>